<proteinExistence type="predicted"/>
<dbReference type="Proteomes" id="UP001597286">
    <property type="component" value="Unassembled WGS sequence"/>
</dbReference>
<organism evidence="2 3">
    <name type="scientific">Rhodococcus gannanensis</name>
    <dbReference type="NCBI Taxonomy" id="1960308"/>
    <lineage>
        <taxon>Bacteria</taxon>
        <taxon>Bacillati</taxon>
        <taxon>Actinomycetota</taxon>
        <taxon>Actinomycetes</taxon>
        <taxon>Mycobacteriales</taxon>
        <taxon>Nocardiaceae</taxon>
        <taxon>Rhodococcus</taxon>
    </lineage>
</organism>
<keyword evidence="1" id="KW-0812">Transmembrane</keyword>
<keyword evidence="3" id="KW-1185">Reference proteome</keyword>
<keyword evidence="1" id="KW-1133">Transmembrane helix</keyword>
<sequence>MATAATNATMGGTSASDREVDHLLATPRAGVVIVVALILGSTVLIGVLTWSALAVLVVVVGAVGVALMLSGLDHVGQGVGRDRPHHG</sequence>
<accession>A0ABW4NYE6</accession>
<dbReference type="RefSeq" id="WP_378483791.1">
    <property type="nucleotide sequence ID" value="NZ_JBHUFB010000006.1"/>
</dbReference>
<dbReference type="EMBL" id="JBHUFB010000006">
    <property type="protein sequence ID" value="MFD1811237.1"/>
    <property type="molecule type" value="Genomic_DNA"/>
</dbReference>
<evidence type="ECO:0000256" key="1">
    <source>
        <dbReference type="SAM" id="Phobius"/>
    </source>
</evidence>
<evidence type="ECO:0000313" key="3">
    <source>
        <dbReference type="Proteomes" id="UP001597286"/>
    </source>
</evidence>
<feature type="transmembrane region" description="Helical" evidence="1">
    <location>
        <begin position="29"/>
        <end position="48"/>
    </location>
</feature>
<gene>
    <name evidence="2" type="ORF">ACFSJG_03330</name>
</gene>
<protein>
    <submittedName>
        <fullName evidence="2">Uncharacterized protein</fullName>
    </submittedName>
</protein>
<keyword evidence="1" id="KW-0472">Membrane</keyword>
<evidence type="ECO:0000313" key="2">
    <source>
        <dbReference type="EMBL" id="MFD1811237.1"/>
    </source>
</evidence>
<name>A0ABW4NYE6_9NOCA</name>
<feature type="transmembrane region" description="Helical" evidence="1">
    <location>
        <begin position="53"/>
        <end position="72"/>
    </location>
</feature>
<reference evidence="3" key="1">
    <citation type="journal article" date="2019" name="Int. J. Syst. Evol. Microbiol.">
        <title>The Global Catalogue of Microorganisms (GCM) 10K type strain sequencing project: providing services to taxonomists for standard genome sequencing and annotation.</title>
        <authorList>
            <consortium name="The Broad Institute Genomics Platform"/>
            <consortium name="The Broad Institute Genome Sequencing Center for Infectious Disease"/>
            <person name="Wu L."/>
            <person name="Ma J."/>
        </authorList>
    </citation>
    <scope>NUCLEOTIDE SEQUENCE [LARGE SCALE GENOMIC DNA]</scope>
    <source>
        <strain evidence="3">DT72</strain>
    </source>
</reference>
<comment type="caution">
    <text evidence="2">The sequence shown here is derived from an EMBL/GenBank/DDBJ whole genome shotgun (WGS) entry which is preliminary data.</text>
</comment>